<dbReference type="Proteomes" id="UP000249757">
    <property type="component" value="Unassembled WGS sequence"/>
</dbReference>
<feature type="region of interest" description="Disordered" evidence="3">
    <location>
        <begin position="728"/>
        <end position="754"/>
    </location>
</feature>
<dbReference type="GO" id="GO:0006351">
    <property type="term" value="P:DNA-templated transcription"/>
    <property type="evidence" value="ECO:0007669"/>
    <property type="project" value="InterPro"/>
</dbReference>
<feature type="compositionally biased region" description="Polar residues" evidence="3">
    <location>
        <begin position="739"/>
        <end position="754"/>
    </location>
</feature>
<keyword evidence="2" id="KW-0539">Nucleus</keyword>
<dbReference type="CDD" id="cd00067">
    <property type="entry name" value="GAL4"/>
    <property type="match status" value="1"/>
</dbReference>
<keyword evidence="6" id="KW-1185">Reference proteome</keyword>
<reference evidence="6" key="1">
    <citation type="journal article" date="2022" name="Microb. Genom.">
        <title>A global pangenome for the wheat fungal pathogen Pyrenophora tritici-repentis and prediction of effector protein structural homology.</title>
        <authorList>
            <person name="Moolhuijzen P.M."/>
            <person name="See P.T."/>
            <person name="Shi G."/>
            <person name="Powell H.R."/>
            <person name="Cockram J."/>
            <person name="Jorgensen L.N."/>
            <person name="Benslimane H."/>
            <person name="Strelkov S.E."/>
            <person name="Turner J."/>
            <person name="Liu Z."/>
            <person name="Moffat C.S."/>
        </authorList>
    </citation>
    <scope>NUCLEOTIDE SEQUENCE [LARGE SCALE GENOMIC DNA]</scope>
</reference>
<dbReference type="Gene3D" id="4.10.240.10">
    <property type="entry name" value="Zn(2)-C6 fungal-type DNA-binding domain"/>
    <property type="match status" value="1"/>
</dbReference>
<dbReference type="PROSITE" id="PS50048">
    <property type="entry name" value="ZN2_CY6_FUNGAL_2"/>
    <property type="match status" value="1"/>
</dbReference>
<dbReference type="InterPro" id="IPR053230">
    <property type="entry name" value="Trans_reg_galc"/>
</dbReference>
<dbReference type="InterPro" id="IPR001138">
    <property type="entry name" value="Zn2Cys6_DnaBD"/>
</dbReference>
<name>A0A922NJH3_9PLEO</name>
<dbReference type="SUPFAM" id="SSF57701">
    <property type="entry name" value="Zn2/Cys6 DNA-binding domain"/>
    <property type="match status" value="1"/>
</dbReference>
<feature type="region of interest" description="Disordered" evidence="3">
    <location>
        <begin position="122"/>
        <end position="172"/>
    </location>
</feature>
<evidence type="ECO:0000256" key="2">
    <source>
        <dbReference type="ARBA" id="ARBA00023242"/>
    </source>
</evidence>
<dbReference type="Pfam" id="PF00172">
    <property type="entry name" value="Zn_clus"/>
    <property type="match status" value="1"/>
</dbReference>
<dbReference type="Pfam" id="PF04082">
    <property type="entry name" value="Fungal_trans"/>
    <property type="match status" value="1"/>
</dbReference>
<sequence>MDDQYPHPPEGPSSSNRLDAKVAIPRIQGHDYQMPTTARTPRVRTDVVSTACTQCRKRKIKCSGDRPSCFNCTKQDHDCHYDQGRKDRLQGAIRKNQLLIQLLINISGQLDDETKKRVEDTLASFEDDTPPPPLSRPPVSQNKRPRQVSSPQYNDDAMSPTSADGGEAHVSASVGSNGDLDFIQKDLLQNNDADSAVGYLGRNSQVQWLRALKIKVEQPEDEPSGISYGPPGDTGEAFNKRAEALHARQEKSESRGVHQRSFTSYYFYLDRTNIEIDIDDPHIIPSAQTAERLFEYYKKAVHSPFKILDDIFEAQLQMFFSEQHGFTFHVSSKWKAIMNLIFAIGARYSYLVDAGWRADDRDHLVYMWRAVHLLQLDTMNTLVSHPDQSLIQATGLLSFYYLTIGHVSRAWYMIGIAIRHAQAAGLHLRFKDPAISPKRKKTLAQIWWALYSIESILTSITGRPRTIAAEDCTVPLPGVVGSDMQTSHGNTTPNLSTTLSLSRGSGSSINEQGTNVSVHSFDVAYIRLDILMDKILSGLYSTRKSSKSWKVAQGEIASLSKELEAWAIQSLANGPSSATSKHNLSREKLLLYFYYHSAKICITRPCLCRLDLRIKGQSKESSHFDQKMAEACISAALDITSILPDPPNPKWLYENGPWWAAVHIIMQSLTVLLELSLGAIHLAVNKSHVTSCVDKLIRWLQSMKLVDAVSGSAYNVVAKILSKQSEEEAAAKEMPKPQPTTDGQQQYSPHNVTPASQQKHYVQPLISESLNSMWPSSDAFSSGAFSNGAFLPQSNTGNFYPDDISGASYFNDSNAGLYEFGQPCMNMFYGNPY</sequence>
<keyword evidence="1" id="KW-0479">Metal-binding</keyword>
<dbReference type="GO" id="GO:0008270">
    <property type="term" value="F:zinc ion binding"/>
    <property type="evidence" value="ECO:0007669"/>
    <property type="project" value="InterPro"/>
</dbReference>
<dbReference type="EMBL" id="NRDI02000003">
    <property type="protein sequence ID" value="KAI1517893.1"/>
    <property type="molecule type" value="Genomic_DNA"/>
</dbReference>
<dbReference type="PANTHER" id="PTHR47654:SF5">
    <property type="entry name" value="TRANSCRIPTION FACTOR DOMAIN-CONTAINING PROTEIN"/>
    <property type="match status" value="1"/>
</dbReference>
<feature type="compositionally biased region" description="Polar residues" evidence="3">
    <location>
        <begin position="139"/>
        <end position="153"/>
    </location>
</feature>
<dbReference type="GO" id="GO:0003677">
    <property type="term" value="F:DNA binding"/>
    <property type="evidence" value="ECO:0007669"/>
    <property type="project" value="InterPro"/>
</dbReference>
<dbReference type="AlphaFoldDB" id="A0A922NJH3"/>
<dbReference type="SMART" id="SM00906">
    <property type="entry name" value="Fungal_trans"/>
    <property type="match status" value="1"/>
</dbReference>
<dbReference type="InterPro" id="IPR036864">
    <property type="entry name" value="Zn2-C6_fun-type_DNA-bd_sf"/>
</dbReference>
<dbReference type="SMART" id="SM00066">
    <property type="entry name" value="GAL4"/>
    <property type="match status" value="1"/>
</dbReference>
<feature type="domain" description="Zn(2)-C6 fungal-type" evidence="4">
    <location>
        <begin position="51"/>
        <end position="81"/>
    </location>
</feature>
<dbReference type="InterPro" id="IPR007219">
    <property type="entry name" value="XnlR_reg_dom"/>
</dbReference>
<protein>
    <submittedName>
        <fullName evidence="5">Fungal specific transcription factor domain containing protein</fullName>
    </submittedName>
</protein>
<evidence type="ECO:0000313" key="5">
    <source>
        <dbReference type="EMBL" id="KAI1517893.1"/>
    </source>
</evidence>
<dbReference type="PANTHER" id="PTHR47654">
    <property type="entry name" value="ZN(II)2CYS6 TRANSCRIPTION FACTOR (EUROFUNG)-RELATED"/>
    <property type="match status" value="1"/>
</dbReference>
<gene>
    <name evidence="5" type="ORF">Ptr86124_003194</name>
</gene>
<comment type="caution">
    <text evidence="5">The sequence shown here is derived from an EMBL/GenBank/DDBJ whole genome shotgun (WGS) entry which is preliminary data.</text>
</comment>
<dbReference type="PROSITE" id="PS00463">
    <property type="entry name" value="ZN2_CY6_FUNGAL_1"/>
    <property type="match status" value="1"/>
</dbReference>
<evidence type="ECO:0000256" key="3">
    <source>
        <dbReference type="SAM" id="MobiDB-lite"/>
    </source>
</evidence>
<dbReference type="CDD" id="cd12148">
    <property type="entry name" value="fungal_TF_MHR"/>
    <property type="match status" value="1"/>
</dbReference>
<evidence type="ECO:0000313" key="6">
    <source>
        <dbReference type="Proteomes" id="UP000249757"/>
    </source>
</evidence>
<accession>A0A922NJH3</accession>
<dbReference type="GO" id="GO:0000981">
    <property type="term" value="F:DNA-binding transcription factor activity, RNA polymerase II-specific"/>
    <property type="evidence" value="ECO:0007669"/>
    <property type="project" value="InterPro"/>
</dbReference>
<organism evidence="5 6">
    <name type="scientific">Pyrenophora tritici-repentis</name>
    <dbReference type="NCBI Taxonomy" id="45151"/>
    <lineage>
        <taxon>Eukaryota</taxon>
        <taxon>Fungi</taxon>
        <taxon>Dikarya</taxon>
        <taxon>Ascomycota</taxon>
        <taxon>Pezizomycotina</taxon>
        <taxon>Dothideomycetes</taxon>
        <taxon>Pleosporomycetidae</taxon>
        <taxon>Pleosporales</taxon>
        <taxon>Pleosporineae</taxon>
        <taxon>Pleosporaceae</taxon>
        <taxon>Pyrenophora</taxon>
    </lineage>
</organism>
<proteinExistence type="predicted"/>
<evidence type="ECO:0000259" key="4">
    <source>
        <dbReference type="PROSITE" id="PS50048"/>
    </source>
</evidence>
<evidence type="ECO:0000256" key="1">
    <source>
        <dbReference type="ARBA" id="ARBA00022723"/>
    </source>
</evidence>